<proteinExistence type="predicted"/>
<dbReference type="Proteomes" id="UP001529235">
    <property type="component" value="Unassembled WGS sequence"/>
</dbReference>
<reference evidence="2 3" key="1">
    <citation type="submission" date="2023-05" db="EMBL/GenBank/DDBJ databases">
        <title>A new hyperthermophilic archaea 'Ignisphaera cupida' sp. nov. and description of the family 'Ignisphaeraceae' fam. nov.</title>
        <authorList>
            <person name="Podosokorskaya O.A."/>
            <person name="Elcheninov A.G."/>
            <person name="Klukina A."/>
            <person name="Merkel A.Y."/>
        </authorList>
    </citation>
    <scope>NUCLEOTIDE SEQUENCE [LARGE SCALE GENOMIC DNA]</scope>
    <source>
        <strain evidence="2 3">4213-co</strain>
    </source>
</reference>
<sequence length="178" mass="20193">MKRKRTRKSKHRKRTLLYIAIAAVVIAVVITSIIAFQALQKTQQSEGIPVYLGSEKIGYISPKYVAELNSKVSNAIKTNASIDTYKDLYYTLANAEVNSGIAGYAFSVPHIVVVSNYTIKAVVIGEITSKTFWNNITSSTQRIIMFGRTTCPHCHNMYEFFNKYYKNMTTFIWLDAKQ</sequence>
<evidence type="ECO:0000313" key="2">
    <source>
        <dbReference type="EMBL" id="MDK6029257.1"/>
    </source>
</evidence>
<name>A0ABD4Z7C6_9CREN</name>
<dbReference type="EMBL" id="JASNVW010000005">
    <property type="protein sequence ID" value="MDK6029257.1"/>
    <property type="molecule type" value="Genomic_DNA"/>
</dbReference>
<keyword evidence="1" id="KW-0472">Membrane</keyword>
<dbReference type="RefSeq" id="WP_285274240.1">
    <property type="nucleotide sequence ID" value="NZ_JASNVW010000005.1"/>
</dbReference>
<gene>
    <name evidence="2" type="ORF">QPL79_07755</name>
</gene>
<organism evidence="2 3">
    <name type="scientific">Ignisphaera cupida</name>
    <dbReference type="NCBI Taxonomy" id="3050454"/>
    <lineage>
        <taxon>Archaea</taxon>
        <taxon>Thermoproteota</taxon>
        <taxon>Thermoprotei</taxon>
        <taxon>Desulfurococcales</taxon>
        <taxon>Desulfurococcaceae</taxon>
        <taxon>Ignisphaera</taxon>
    </lineage>
</organism>
<evidence type="ECO:0008006" key="4">
    <source>
        <dbReference type="Google" id="ProtNLM"/>
    </source>
</evidence>
<protein>
    <recommendedName>
        <fullName evidence="4">Thioredoxin</fullName>
    </recommendedName>
</protein>
<evidence type="ECO:0000256" key="1">
    <source>
        <dbReference type="SAM" id="Phobius"/>
    </source>
</evidence>
<accession>A0ABD4Z7C6</accession>
<keyword evidence="1" id="KW-0812">Transmembrane</keyword>
<feature type="transmembrane region" description="Helical" evidence="1">
    <location>
        <begin position="16"/>
        <end position="39"/>
    </location>
</feature>
<dbReference type="Gene3D" id="3.40.30.10">
    <property type="entry name" value="Glutaredoxin"/>
    <property type="match status" value="1"/>
</dbReference>
<dbReference type="AlphaFoldDB" id="A0ABD4Z7C6"/>
<dbReference type="SUPFAM" id="SSF52833">
    <property type="entry name" value="Thioredoxin-like"/>
    <property type="match status" value="1"/>
</dbReference>
<comment type="caution">
    <text evidence="2">The sequence shown here is derived from an EMBL/GenBank/DDBJ whole genome shotgun (WGS) entry which is preliminary data.</text>
</comment>
<keyword evidence="3" id="KW-1185">Reference proteome</keyword>
<evidence type="ECO:0000313" key="3">
    <source>
        <dbReference type="Proteomes" id="UP001529235"/>
    </source>
</evidence>
<keyword evidence="1" id="KW-1133">Transmembrane helix</keyword>
<dbReference type="InterPro" id="IPR036249">
    <property type="entry name" value="Thioredoxin-like_sf"/>
</dbReference>